<name>A0A0M1VT12_FUSVC</name>
<feature type="coiled-coil region" evidence="11">
    <location>
        <begin position="934"/>
        <end position="975"/>
    </location>
</feature>
<dbReference type="InterPro" id="IPR011049">
    <property type="entry name" value="Serralysin-like_metalloprot_C"/>
</dbReference>
<keyword evidence="4" id="KW-0813">Transport</keyword>
<feature type="domain" description="Trimeric autotransporter adhesin YadA-like head" evidence="14">
    <location>
        <begin position="122"/>
        <end position="144"/>
    </location>
</feature>
<dbReference type="HOGENOM" id="CLU_304366_0_0_0"/>
<evidence type="ECO:0000256" key="5">
    <source>
        <dbReference type="ARBA" id="ARBA00022452"/>
    </source>
</evidence>
<feature type="signal peptide" evidence="12">
    <location>
        <begin position="1"/>
        <end position="23"/>
    </location>
</feature>
<evidence type="ECO:0000256" key="4">
    <source>
        <dbReference type="ARBA" id="ARBA00022448"/>
    </source>
</evidence>
<evidence type="ECO:0000256" key="7">
    <source>
        <dbReference type="ARBA" id="ARBA00022729"/>
    </source>
</evidence>
<proteinExistence type="inferred from homology"/>
<dbReference type="RefSeq" id="WP_008802666.1">
    <property type="nucleotide sequence ID" value="NZ_KQ235735.1"/>
</dbReference>
<feature type="chain" id="PRO_5005624864" description="Cell surface protein" evidence="12">
    <location>
        <begin position="24"/>
        <end position="976"/>
    </location>
</feature>
<dbReference type="InterPro" id="IPR008635">
    <property type="entry name" value="Coiled_stalk_dom"/>
</dbReference>
<dbReference type="InterPro" id="IPR045584">
    <property type="entry name" value="Pilin-like"/>
</dbReference>
<feature type="domain" description="Trimeric autotransporter adhesin YadA-like stalk" evidence="15">
    <location>
        <begin position="233"/>
        <end position="275"/>
    </location>
</feature>
<keyword evidence="10" id="KW-0998">Cell outer membrane</keyword>
<dbReference type="Proteomes" id="UP000004925">
    <property type="component" value="Unassembled WGS sequence"/>
</dbReference>
<evidence type="ECO:0000256" key="8">
    <source>
        <dbReference type="ARBA" id="ARBA00022927"/>
    </source>
</evidence>
<keyword evidence="9" id="KW-0472">Membrane</keyword>
<evidence type="ECO:0000256" key="9">
    <source>
        <dbReference type="ARBA" id="ARBA00023136"/>
    </source>
</evidence>
<feature type="domain" description="Trimeric autotransporter adhesin YadA-like head" evidence="14">
    <location>
        <begin position="93"/>
        <end position="117"/>
    </location>
</feature>
<evidence type="ECO:0008006" key="18">
    <source>
        <dbReference type="Google" id="ProtNLM"/>
    </source>
</evidence>
<keyword evidence="11" id="KW-0175">Coiled coil</keyword>
<dbReference type="GO" id="GO:0009279">
    <property type="term" value="C:cell outer membrane"/>
    <property type="evidence" value="ECO:0007669"/>
    <property type="project" value="UniProtKB-SubCell"/>
</dbReference>
<evidence type="ECO:0000256" key="6">
    <source>
        <dbReference type="ARBA" id="ARBA00022692"/>
    </source>
</evidence>
<keyword evidence="8" id="KW-0653">Protein transport</keyword>
<accession>A0A0M1VT12</accession>
<dbReference type="InterPro" id="IPR008640">
    <property type="entry name" value="Adhesin_Head_dom"/>
</dbReference>
<keyword evidence="5" id="KW-1134">Transmembrane beta strand</keyword>
<feature type="domain" description="Trimeric autotransporter adhesin YadA-like head" evidence="14">
    <location>
        <begin position="684"/>
        <end position="708"/>
    </location>
</feature>
<evidence type="ECO:0000256" key="3">
    <source>
        <dbReference type="ARBA" id="ARBA00005848"/>
    </source>
</evidence>
<keyword evidence="7 12" id="KW-0732">Signal</keyword>
<comment type="subcellular location">
    <subcellularLocation>
        <location evidence="2">Cell outer membrane</location>
    </subcellularLocation>
    <subcellularLocation>
        <location evidence="1">Cell surface</location>
    </subcellularLocation>
</comment>
<gene>
    <name evidence="16" type="ORF">FSCG_00490</name>
</gene>
<feature type="domain" description="Trimeric autotransporter adhesin YadA-like head" evidence="14">
    <location>
        <begin position="295"/>
        <end position="320"/>
    </location>
</feature>
<organism evidence="16 17">
    <name type="scientific">Fusobacterium vincentii 4_1_13</name>
    <dbReference type="NCBI Taxonomy" id="469606"/>
    <lineage>
        <taxon>Bacteria</taxon>
        <taxon>Fusobacteriati</taxon>
        <taxon>Fusobacteriota</taxon>
        <taxon>Fusobacteriia</taxon>
        <taxon>Fusobacteriales</taxon>
        <taxon>Fusobacteriaceae</taxon>
        <taxon>Fusobacterium</taxon>
    </lineage>
</organism>
<evidence type="ECO:0000259" key="15">
    <source>
        <dbReference type="Pfam" id="PF05662"/>
    </source>
</evidence>
<feature type="domain" description="Trimeric autotransporter adhesin YadA-like stalk" evidence="15">
    <location>
        <begin position="785"/>
        <end position="821"/>
    </location>
</feature>
<dbReference type="Gene3D" id="1.20.5.170">
    <property type="match status" value="1"/>
</dbReference>
<dbReference type="Pfam" id="PF05662">
    <property type="entry name" value="YadA_stalk"/>
    <property type="match status" value="3"/>
</dbReference>
<feature type="domain" description="Trimeric autotransporter adhesin YadA-like head" evidence="14">
    <location>
        <begin position="351"/>
        <end position="376"/>
    </location>
</feature>
<evidence type="ECO:0000256" key="12">
    <source>
        <dbReference type="SAM" id="SignalP"/>
    </source>
</evidence>
<dbReference type="AlphaFoldDB" id="A0A0M1VT12"/>
<evidence type="ECO:0000259" key="14">
    <source>
        <dbReference type="Pfam" id="PF05658"/>
    </source>
</evidence>
<dbReference type="SUPFAM" id="SSF101967">
    <property type="entry name" value="Adhesin YadA, collagen-binding domain"/>
    <property type="match status" value="4"/>
</dbReference>
<dbReference type="Pfam" id="PF05658">
    <property type="entry name" value="YadA_head"/>
    <property type="match status" value="7"/>
</dbReference>
<evidence type="ECO:0000256" key="11">
    <source>
        <dbReference type="SAM" id="Coils"/>
    </source>
</evidence>
<evidence type="ECO:0000256" key="2">
    <source>
        <dbReference type="ARBA" id="ARBA00004442"/>
    </source>
</evidence>
<dbReference type="SUPFAM" id="SSF54523">
    <property type="entry name" value="Pili subunits"/>
    <property type="match status" value="1"/>
</dbReference>
<feature type="domain" description="Trimeric autotransporter adhesin YadA-like stalk" evidence="15">
    <location>
        <begin position="521"/>
        <end position="564"/>
    </location>
</feature>
<evidence type="ECO:0000256" key="1">
    <source>
        <dbReference type="ARBA" id="ARBA00004241"/>
    </source>
</evidence>
<protein>
    <recommendedName>
        <fullName evidence="18">Cell surface protein</fullName>
    </recommendedName>
</protein>
<evidence type="ECO:0000256" key="10">
    <source>
        <dbReference type="ARBA" id="ARBA00023237"/>
    </source>
</evidence>
<dbReference type="GO" id="GO:0015031">
    <property type="term" value="P:protein transport"/>
    <property type="evidence" value="ECO:0007669"/>
    <property type="project" value="UniProtKB-KW"/>
</dbReference>
<keyword evidence="6" id="KW-0812">Transmembrane</keyword>
<dbReference type="Gene3D" id="3.30.1300.30">
    <property type="entry name" value="GSPII I/J protein-like"/>
    <property type="match status" value="1"/>
</dbReference>
<evidence type="ECO:0000313" key="17">
    <source>
        <dbReference type="Proteomes" id="UP000004925"/>
    </source>
</evidence>
<comment type="caution">
    <text evidence="16">The sequence shown here is derived from an EMBL/GenBank/DDBJ whole genome shotgun (WGS) entry which is preliminary data.</text>
</comment>
<reference evidence="16 17" key="1">
    <citation type="submission" date="2011-10" db="EMBL/GenBank/DDBJ databases">
        <title>The Genome Sequence of Fusobacterium sp. 4_1_13.</title>
        <authorList>
            <consortium name="The Broad Institute Genome Sequencing Platform"/>
            <person name="Earl A."/>
            <person name="Ward D."/>
            <person name="Feldgarden M."/>
            <person name="Gevers D."/>
            <person name="Strauss J."/>
            <person name="Ambrose C."/>
            <person name="Allen-Vercoe E."/>
            <person name="Young S.K."/>
            <person name="Zeng Q."/>
            <person name="Gargeya S."/>
            <person name="Fitzgerald M."/>
            <person name="Haas B."/>
            <person name="Abouelleil A."/>
            <person name="Alvarado L."/>
            <person name="Arachchi H.M."/>
            <person name="Berlin A."/>
            <person name="Brown A."/>
            <person name="Chapman S.B."/>
            <person name="Chen Z."/>
            <person name="Dunbar C."/>
            <person name="Freedman E."/>
            <person name="Gearin G."/>
            <person name="Goldberg J."/>
            <person name="Griggs A."/>
            <person name="Gujja S."/>
            <person name="Heiman D."/>
            <person name="Howarth C."/>
            <person name="Larson L."/>
            <person name="Lui A."/>
            <person name="MacDonald P.J."/>
            <person name="Montmayeur A."/>
            <person name="Murphy C."/>
            <person name="Neiman D."/>
            <person name="Pearson M."/>
            <person name="Priest M."/>
            <person name="Roberts A."/>
            <person name="Saif S."/>
            <person name="Shea T."/>
            <person name="Shenoy N."/>
            <person name="Sisk P."/>
            <person name="Stolte C."/>
            <person name="Sykes S."/>
            <person name="Wortman J."/>
            <person name="Nusbaum C."/>
            <person name="Birren B."/>
        </authorList>
    </citation>
    <scope>NUCLEOTIDE SEQUENCE [LARGE SCALE GENOMIC DNA]</scope>
    <source>
        <strain evidence="16 17">4_1_13</strain>
    </source>
</reference>
<dbReference type="eggNOG" id="COG5295">
    <property type="taxonomic scope" value="Bacteria"/>
</dbReference>
<comment type="similarity">
    <text evidence="3">Belongs to the autotransporter-2 (AT-2) (TC 1.B.40) family.</text>
</comment>
<feature type="domain" description="Trimeric autotransporter adhesin YadA-like head" evidence="14">
    <location>
        <begin position="326"/>
        <end position="348"/>
    </location>
</feature>
<dbReference type="GO" id="GO:0009986">
    <property type="term" value="C:cell surface"/>
    <property type="evidence" value="ECO:0007669"/>
    <property type="project" value="UniProtKB-SubCell"/>
</dbReference>
<evidence type="ECO:0000259" key="13">
    <source>
        <dbReference type="Pfam" id="PF03895"/>
    </source>
</evidence>
<dbReference type="EMBL" id="ACDE02000013">
    <property type="protein sequence ID" value="EEO39777.1"/>
    <property type="molecule type" value="Genomic_DNA"/>
</dbReference>
<feature type="domain" description="Trimeric autotransporter adhesin YadA-like head" evidence="14">
    <location>
        <begin position="379"/>
        <end position="404"/>
    </location>
</feature>
<feature type="domain" description="Trimeric autotransporter adhesin YadA-like C-terminal membrane anchor" evidence="13">
    <location>
        <begin position="853"/>
        <end position="911"/>
    </location>
</feature>
<evidence type="ECO:0000313" key="16">
    <source>
        <dbReference type="EMBL" id="EEO39777.1"/>
    </source>
</evidence>
<dbReference type="InterPro" id="IPR005594">
    <property type="entry name" value="YadA_C"/>
</dbReference>
<dbReference type="Pfam" id="PF03895">
    <property type="entry name" value="YadA_anchor"/>
    <property type="match status" value="1"/>
</dbReference>
<dbReference type="CDD" id="cd12820">
    <property type="entry name" value="LbR_YadA-like"/>
    <property type="match status" value="3"/>
</dbReference>
<dbReference type="Gene3D" id="2.150.10.10">
    <property type="entry name" value="Serralysin-like metalloprotease, C-terminal"/>
    <property type="match status" value="5"/>
</dbReference>
<sequence length="976" mass="102978">MKKSNLKLSILSLLILLIQNSHADEYNYQAGLGSIAYPNRNVAVGSSYRENNVENKNVAGAPDKIIDYATAIGIANKATYHYSSAFGFQNESTADSSSAFGYRNKANRGYSSAFGARNMTKGIYSSAFGYMNKVIGDSSSAFGARYAVTGNSSGAFGVGKTSFSDEHEYINEGNNSYMIGNKNKIASGSDDNFILGNNVSIGAAITKSVVLGDSSTSGGSNTVSVGSATLKRKIVNVGDGEISATSTDAVTGKQLYSGDGIDTSAWKNKLGVNSGGVINTGTGTDSTAVEVNNIAKGNSSSAFGYRNEASEENSSAFGYFNTAGRKNSSAFGRANTASGENSSAFGYFNNATKENSSAFGHWNKARGKNSSAFGYKNIANGENDSAFGFLNIVNGENSSAFGYRNNIGQLKKDDWGDFVPDVNYGKQSLVFGTEYSVTGNYSGVFGVGELNGNDYKYINEGNNSYMIGNKNKIASGSDDNFILGNNVAIGTGIQNSVVLGNNSTVSSSNTVSVGSATLKRKIVNVGDGEISATSTDAVTGKQLYSGDGIDTSAWKNKLGVGNTVDLTSYTKRDTSNLTASDVTTWQSKLDVTKKADYKDANDIDVDKWKTKLGVGSGIPVDAYTKTESDNKFVDKTSYNTDKSNFATKNDLGKFADASSTNIDVNKWRARLGVGSSSGTTNTSTATGGLALGEGTTVTGEYSTAVGYKNNVSGNHSGAFGDPNVVTGNHSYAFGNNNTINGDNNFVLGNNVTIGAGIQNSVALGNNSTVSSSNEVSVGSKGKERKITNVADGEVSATSTDAVTGKQLYKAMQNSGATGIENLRNEVYEKIDDVKDEVRGVGSLSAALAGLHPMQYDPKAPAQVMAALGQYKNKQSVAVGLSYYFNDRFMMSAGVALSGEKKTKSMANVGFTLKLGKGSGVTYQETPQYVVQNEVKRLTVENQDLKAKVNKQDNKMKEQDEKIKNLEEKLNMLLKNK</sequence>